<dbReference type="Proteomes" id="UP000054408">
    <property type="component" value="Unassembled WGS sequence"/>
</dbReference>
<dbReference type="InterPro" id="IPR036770">
    <property type="entry name" value="Ankyrin_rpt-contain_sf"/>
</dbReference>
<evidence type="ECO:0000256" key="2">
    <source>
        <dbReference type="ARBA" id="ARBA00023043"/>
    </source>
</evidence>
<dbReference type="SMART" id="SM00248">
    <property type="entry name" value="ANK"/>
    <property type="match status" value="4"/>
</dbReference>
<keyword evidence="3" id="KW-0732">Signal</keyword>
<keyword evidence="5" id="KW-1185">Reference proteome</keyword>
<feature type="chain" id="PRO_5005537197" evidence="3">
    <location>
        <begin position="28"/>
        <end position="370"/>
    </location>
</feature>
<name>A0A0L0D3B8_THETB</name>
<keyword evidence="1" id="KW-0677">Repeat</keyword>
<dbReference type="InterPro" id="IPR002110">
    <property type="entry name" value="Ankyrin_rpt"/>
</dbReference>
<dbReference type="EMBL" id="GL349443">
    <property type="protein sequence ID" value="KNC46666.1"/>
    <property type="molecule type" value="Genomic_DNA"/>
</dbReference>
<gene>
    <name evidence="4" type="ORF">AMSG_03103</name>
</gene>
<dbReference type="GeneID" id="25562737"/>
<dbReference type="PANTHER" id="PTHR24198:SF165">
    <property type="entry name" value="ANKYRIN REPEAT-CONTAINING PROTEIN-RELATED"/>
    <property type="match status" value="1"/>
</dbReference>
<accession>A0A0L0D3B8</accession>
<reference evidence="4 5" key="1">
    <citation type="submission" date="2010-05" db="EMBL/GenBank/DDBJ databases">
        <title>The Genome Sequence of Thecamonas trahens ATCC 50062.</title>
        <authorList>
            <consortium name="The Broad Institute Genome Sequencing Platform"/>
            <person name="Russ C."/>
            <person name="Cuomo C."/>
            <person name="Shea T."/>
            <person name="Young S.K."/>
            <person name="Zeng Q."/>
            <person name="Koehrsen M."/>
            <person name="Haas B."/>
            <person name="Borodovsky M."/>
            <person name="Guigo R."/>
            <person name="Alvarado L."/>
            <person name="Berlin A."/>
            <person name="Bochicchio J."/>
            <person name="Borenstein D."/>
            <person name="Chapman S."/>
            <person name="Chen Z."/>
            <person name="Freedman E."/>
            <person name="Gellesch M."/>
            <person name="Goldberg J."/>
            <person name="Griggs A."/>
            <person name="Gujja S."/>
            <person name="Heilman E."/>
            <person name="Heiman D."/>
            <person name="Hepburn T."/>
            <person name="Howarth C."/>
            <person name="Jen D."/>
            <person name="Larson L."/>
            <person name="Mehta T."/>
            <person name="Park D."/>
            <person name="Pearson M."/>
            <person name="Roberts A."/>
            <person name="Saif S."/>
            <person name="Shenoy N."/>
            <person name="Sisk P."/>
            <person name="Stolte C."/>
            <person name="Sykes S."/>
            <person name="Thomson T."/>
            <person name="Walk T."/>
            <person name="White J."/>
            <person name="Yandava C."/>
            <person name="Burger G."/>
            <person name="Gray M.W."/>
            <person name="Holland P.W.H."/>
            <person name="King N."/>
            <person name="Lang F.B.F."/>
            <person name="Roger A.J."/>
            <person name="Ruiz-Trillo I."/>
            <person name="Lander E."/>
            <person name="Nusbaum C."/>
        </authorList>
    </citation>
    <scope>NUCLEOTIDE SEQUENCE [LARGE SCALE GENOMIC DNA]</scope>
    <source>
        <strain evidence="4 5">ATCC 50062</strain>
    </source>
</reference>
<evidence type="ECO:0000313" key="4">
    <source>
        <dbReference type="EMBL" id="KNC46666.1"/>
    </source>
</evidence>
<evidence type="ECO:0000256" key="1">
    <source>
        <dbReference type="ARBA" id="ARBA00022737"/>
    </source>
</evidence>
<dbReference type="PANTHER" id="PTHR24198">
    <property type="entry name" value="ANKYRIN REPEAT AND PROTEIN KINASE DOMAIN-CONTAINING PROTEIN"/>
    <property type="match status" value="1"/>
</dbReference>
<dbReference type="AlphaFoldDB" id="A0A0L0D3B8"/>
<dbReference type="SUPFAM" id="SSF48403">
    <property type="entry name" value="Ankyrin repeat"/>
    <property type="match status" value="1"/>
</dbReference>
<protein>
    <submittedName>
        <fullName evidence="4">Ankyrin domain-containing protein</fullName>
    </submittedName>
</protein>
<feature type="signal peptide" evidence="3">
    <location>
        <begin position="1"/>
        <end position="27"/>
    </location>
</feature>
<evidence type="ECO:0000256" key="3">
    <source>
        <dbReference type="SAM" id="SignalP"/>
    </source>
</evidence>
<proteinExistence type="predicted"/>
<dbReference type="STRING" id="461836.A0A0L0D3B8"/>
<keyword evidence="2" id="KW-0040">ANK repeat</keyword>
<dbReference type="OrthoDB" id="426293at2759"/>
<dbReference type="Gene3D" id="1.25.40.20">
    <property type="entry name" value="Ankyrin repeat-containing domain"/>
    <property type="match status" value="2"/>
</dbReference>
<organism evidence="4 5">
    <name type="scientific">Thecamonas trahens ATCC 50062</name>
    <dbReference type="NCBI Taxonomy" id="461836"/>
    <lineage>
        <taxon>Eukaryota</taxon>
        <taxon>Apusozoa</taxon>
        <taxon>Apusomonadida</taxon>
        <taxon>Apusomonadidae</taxon>
        <taxon>Thecamonas</taxon>
    </lineage>
</organism>
<dbReference type="RefSeq" id="XP_013760438.1">
    <property type="nucleotide sequence ID" value="XM_013904984.1"/>
</dbReference>
<dbReference type="Pfam" id="PF12796">
    <property type="entry name" value="Ank_2"/>
    <property type="match status" value="1"/>
</dbReference>
<evidence type="ECO:0000313" key="5">
    <source>
        <dbReference type="Proteomes" id="UP000054408"/>
    </source>
</evidence>
<sequence>MLNKLPTELIQLIAAFLLDAADHVALATTCARCHTALLVDSYSVALAHVKTGYANCVAHRLWRGAELALRHTTLPRASRREVDPALLVPIFHRPEPDSPDWRALVTRLAEMDIVAKSLAMPGNIYTAMPQPRPDYIGPAALAASCGIMPLTRELLPRHDAAQASLVLYILAFAGQTSTVEAMIHELTESLLPEPGNIALQAAAAGGVLHTVYVLLARDDVDPAANDSYAIRMACARGHAEVVAALLADKRADPSSGCNHALRWAACRGYASIVTLLLADPRVNPAACSQFAIRQASRRGHASVVGLLLADNRVNPAANNNESLCWAARNGHESVVHLLLADARVNPVDKSAVADAARANRRSLRLLFNHR</sequence>